<feature type="region of interest" description="Disordered" evidence="1">
    <location>
        <begin position="1"/>
        <end position="62"/>
    </location>
</feature>
<sequence>MTDRDGHDPDTSTTGAPTREQVDPRYDPVFQRGFAGGVDRVRGDDRAFARPGGNPRPAHRRA</sequence>
<keyword evidence="3" id="KW-1185">Reference proteome</keyword>
<name>A0A9X2IVW0_9MICO</name>
<accession>A0A9X2IVW0</accession>
<organism evidence="2 3">
    <name type="scientific">Rathayibacter rubneri</name>
    <dbReference type="NCBI Taxonomy" id="2950106"/>
    <lineage>
        <taxon>Bacteria</taxon>
        <taxon>Bacillati</taxon>
        <taxon>Actinomycetota</taxon>
        <taxon>Actinomycetes</taxon>
        <taxon>Micrococcales</taxon>
        <taxon>Microbacteriaceae</taxon>
        <taxon>Rathayibacter</taxon>
    </lineage>
</organism>
<dbReference type="AlphaFoldDB" id="A0A9X2IVW0"/>
<evidence type="ECO:0000313" key="2">
    <source>
        <dbReference type="EMBL" id="MCM6764024.1"/>
    </source>
</evidence>
<evidence type="ECO:0000313" key="3">
    <source>
        <dbReference type="Proteomes" id="UP001155240"/>
    </source>
</evidence>
<feature type="compositionally biased region" description="Basic and acidic residues" evidence="1">
    <location>
        <begin position="39"/>
        <end position="48"/>
    </location>
</feature>
<protein>
    <submittedName>
        <fullName evidence="2">Uncharacterized protein</fullName>
    </submittedName>
</protein>
<dbReference type="Proteomes" id="UP001155240">
    <property type="component" value="Unassembled WGS sequence"/>
</dbReference>
<feature type="non-terminal residue" evidence="2">
    <location>
        <position position="62"/>
    </location>
</feature>
<proteinExistence type="predicted"/>
<reference evidence="2" key="1">
    <citation type="submission" date="2022-06" db="EMBL/GenBank/DDBJ databases">
        <title>Whole genome shotgun sequencing (WGS) of Rathayibacter sp. ZW T2_19, isolated from stored onions (Allium cepa).</title>
        <authorList>
            <person name="Stoll D.A."/>
            <person name="Huch M."/>
        </authorList>
    </citation>
    <scope>NUCLEOTIDE SEQUENCE</scope>
    <source>
        <strain evidence="2">ZW T2_19</strain>
    </source>
</reference>
<gene>
    <name evidence="2" type="ORF">NB037_16540</name>
</gene>
<dbReference type="EMBL" id="JAMRYM010000103">
    <property type="protein sequence ID" value="MCM6764024.1"/>
    <property type="molecule type" value="Genomic_DNA"/>
</dbReference>
<feature type="compositionally biased region" description="Basic and acidic residues" evidence="1">
    <location>
        <begin position="1"/>
        <end position="10"/>
    </location>
</feature>
<dbReference type="RefSeq" id="WP_251947709.1">
    <property type="nucleotide sequence ID" value="NZ_JAMRYM010000103.1"/>
</dbReference>
<comment type="caution">
    <text evidence="2">The sequence shown here is derived from an EMBL/GenBank/DDBJ whole genome shotgun (WGS) entry which is preliminary data.</text>
</comment>
<evidence type="ECO:0000256" key="1">
    <source>
        <dbReference type="SAM" id="MobiDB-lite"/>
    </source>
</evidence>